<comment type="caution">
    <text evidence="2">The sequence shown here is derived from an EMBL/GenBank/DDBJ whole genome shotgun (WGS) entry which is preliminary data.</text>
</comment>
<accession>A0AAE0K1V0</accession>
<reference evidence="2" key="1">
    <citation type="journal article" date="2023" name="Mol. Phylogenet. Evol.">
        <title>Genome-scale phylogeny and comparative genomics of the fungal order Sordariales.</title>
        <authorList>
            <person name="Hensen N."/>
            <person name="Bonometti L."/>
            <person name="Westerberg I."/>
            <person name="Brannstrom I.O."/>
            <person name="Guillou S."/>
            <person name="Cros-Aarteil S."/>
            <person name="Calhoun S."/>
            <person name="Haridas S."/>
            <person name="Kuo A."/>
            <person name="Mondo S."/>
            <person name="Pangilinan J."/>
            <person name="Riley R."/>
            <person name="LaButti K."/>
            <person name="Andreopoulos B."/>
            <person name="Lipzen A."/>
            <person name="Chen C."/>
            <person name="Yan M."/>
            <person name="Daum C."/>
            <person name="Ng V."/>
            <person name="Clum A."/>
            <person name="Steindorff A."/>
            <person name="Ohm R.A."/>
            <person name="Martin F."/>
            <person name="Silar P."/>
            <person name="Natvig D.O."/>
            <person name="Lalanne C."/>
            <person name="Gautier V."/>
            <person name="Ament-Velasquez S.L."/>
            <person name="Kruys A."/>
            <person name="Hutchinson M.I."/>
            <person name="Powell A.J."/>
            <person name="Barry K."/>
            <person name="Miller A.N."/>
            <person name="Grigoriev I.V."/>
            <person name="Debuchy R."/>
            <person name="Gladieux P."/>
            <person name="Hiltunen Thoren M."/>
            <person name="Johannesson H."/>
        </authorList>
    </citation>
    <scope>NUCLEOTIDE SEQUENCE</scope>
    <source>
        <strain evidence="2">CBS 232.78</strain>
    </source>
</reference>
<proteinExistence type="predicted"/>
<feature type="signal peptide" evidence="1">
    <location>
        <begin position="1"/>
        <end position="22"/>
    </location>
</feature>
<evidence type="ECO:0000256" key="1">
    <source>
        <dbReference type="SAM" id="SignalP"/>
    </source>
</evidence>
<evidence type="ECO:0000313" key="3">
    <source>
        <dbReference type="Proteomes" id="UP001285441"/>
    </source>
</evidence>
<organism evidence="2 3">
    <name type="scientific">Podospora didyma</name>
    <dbReference type="NCBI Taxonomy" id="330526"/>
    <lineage>
        <taxon>Eukaryota</taxon>
        <taxon>Fungi</taxon>
        <taxon>Dikarya</taxon>
        <taxon>Ascomycota</taxon>
        <taxon>Pezizomycotina</taxon>
        <taxon>Sordariomycetes</taxon>
        <taxon>Sordariomycetidae</taxon>
        <taxon>Sordariales</taxon>
        <taxon>Podosporaceae</taxon>
        <taxon>Podospora</taxon>
    </lineage>
</organism>
<evidence type="ECO:0008006" key="4">
    <source>
        <dbReference type="Google" id="ProtNLM"/>
    </source>
</evidence>
<protein>
    <recommendedName>
        <fullName evidence="4">Amine oxidase domain-containing protein</fullName>
    </recommendedName>
</protein>
<reference evidence="2" key="2">
    <citation type="submission" date="2023-06" db="EMBL/GenBank/DDBJ databases">
        <authorList>
            <consortium name="Lawrence Berkeley National Laboratory"/>
            <person name="Haridas S."/>
            <person name="Hensen N."/>
            <person name="Bonometti L."/>
            <person name="Westerberg I."/>
            <person name="Brannstrom I.O."/>
            <person name="Guillou S."/>
            <person name="Cros-Aarteil S."/>
            <person name="Calhoun S."/>
            <person name="Kuo A."/>
            <person name="Mondo S."/>
            <person name="Pangilinan J."/>
            <person name="Riley R."/>
            <person name="LaButti K."/>
            <person name="Andreopoulos B."/>
            <person name="Lipzen A."/>
            <person name="Chen C."/>
            <person name="Yanf M."/>
            <person name="Daum C."/>
            <person name="Ng V."/>
            <person name="Clum A."/>
            <person name="Steindorff A."/>
            <person name="Ohm R."/>
            <person name="Martin F."/>
            <person name="Silar P."/>
            <person name="Natvig D."/>
            <person name="Lalanne C."/>
            <person name="Gautier V."/>
            <person name="Ament-velasquez S.L."/>
            <person name="Kruys A."/>
            <person name="Hutchinson M.I."/>
            <person name="Powell A.J."/>
            <person name="Barry K."/>
            <person name="Miller A.N."/>
            <person name="Grigoriev I.V."/>
            <person name="Debuchy R."/>
            <person name="Gladieux P."/>
            <person name="Thoren M.H."/>
            <person name="Johannesson H."/>
        </authorList>
    </citation>
    <scope>NUCLEOTIDE SEQUENCE</scope>
    <source>
        <strain evidence="2">CBS 232.78</strain>
    </source>
</reference>
<name>A0AAE0K1V0_9PEZI</name>
<dbReference type="Pfam" id="PF13450">
    <property type="entry name" value="NAD_binding_8"/>
    <property type="match status" value="1"/>
</dbReference>
<sequence length="317" mass="33167">MSRAVLLVCFAVSLALAPLVDASVASPRGACNVAGDTIEVDVALIGGGVAGPFAAVKLADVYKKTVVLIDSKDHLGGHVDTAAVPNPAAPGNFFPVDYGVQGYLNLPVTREFFQTFGINLVSTGSALNLVQVFVDFKTGKLVNLPAPSDSAATGAPLQKYAELCQKYFCFIFPNYNLPSPLGPDEKDLGTNFGQFVTKYNLEPIVPIVAGFLQVLSPTDPEPFLVPESHNNSEIYGKIQAHLAGPQLLLSSSVTKVTRSSGGAGAGGVNELWVQTPSGGGGCKHIAAKKILVTMAQTSENMAVFDLDSTEKSVIKSV</sequence>
<keyword evidence="1" id="KW-0732">Signal</keyword>
<keyword evidence="3" id="KW-1185">Reference proteome</keyword>
<dbReference type="SUPFAM" id="SSF51905">
    <property type="entry name" value="FAD/NAD(P)-binding domain"/>
    <property type="match status" value="1"/>
</dbReference>
<gene>
    <name evidence="2" type="ORF">B0H63DRAFT_528879</name>
</gene>
<evidence type="ECO:0000313" key="2">
    <source>
        <dbReference type="EMBL" id="KAK3368513.1"/>
    </source>
</evidence>
<dbReference type="Proteomes" id="UP001285441">
    <property type="component" value="Unassembled WGS sequence"/>
</dbReference>
<dbReference type="InterPro" id="IPR036188">
    <property type="entry name" value="FAD/NAD-bd_sf"/>
</dbReference>
<feature type="chain" id="PRO_5041922413" description="Amine oxidase domain-containing protein" evidence="1">
    <location>
        <begin position="23"/>
        <end position="317"/>
    </location>
</feature>
<dbReference type="Gene3D" id="3.50.50.60">
    <property type="entry name" value="FAD/NAD(P)-binding domain"/>
    <property type="match status" value="1"/>
</dbReference>
<dbReference type="AlphaFoldDB" id="A0AAE0K1V0"/>
<dbReference type="EMBL" id="JAULSW010000010">
    <property type="protein sequence ID" value="KAK3368513.1"/>
    <property type="molecule type" value="Genomic_DNA"/>
</dbReference>